<sequence length="254" mass="28337">MFVLDFVREPSIIVEQGKRNGITQNYISEISAWCAELNEQLKRLAAEHGIELQVMGGNATSLRLDAAAQRGSSDNDYLTSASEAEVEALMAALRERFADLGDERMSSAGKTALPLVSYTLSVPSLTIGNRETIEAKVEFISRTSFHPPDPPGREERSGPGDVRRPGNDLDRHVPRPTRTDAKLDNPRSGKEHDRRISERRPTSVWRTPRTTMPLARAQYLAVSRLRDCDAHASRTGRVRTADRRAAFAAWTNVW</sequence>
<name>A0A9X3S6H8_9ACTN</name>
<dbReference type="Proteomes" id="UP001147653">
    <property type="component" value="Unassembled WGS sequence"/>
</dbReference>
<proteinExistence type="predicted"/>
<organism evidence="2 3">
    <name type="scientific">Solirubrobacter phytolaccae</name>
    <dbReference type="NCBI Taxonomy" id="1404360"/>
    <lineage>
        <taxon>Bacteria</taxon>
        <taxon>Bacillati</taxon>
        <taxon>Actinomycetota</taxon>
        <taxon>Thermoleophilia</taxon>
        <taxon>Solirubrobacterales</taxon>
        <taxon>Solirubrobacteraceae</taxon>
        <taxon>Solirubrobacter</taxon>
    </lineage>
</organism>
<accession>A0A9X3S6H8</accession>
<dbReference type="RefSeq" id="WP_270024254.1">
    <property type="nucleotide sequence ID" value="NZ_JAPDDP010000008.1"/>
</dbReference>
<gene>
    <name evidence="2" type="ORF">OJ997_06535</name>
</gene>
<comment type="caution">
    <text evidence="2">The sequence shown here is derived from an EMBL/GenBank/DDBJ whole genome shotgun (WGS) entry which is preliminary data.</text>
</comment>
<evidence type="ECO:0000313" key="3">
    <source>
        <dbReference type="Proteomes" id="UP001147653"/>
    </source>
</evidence>
<dbReference type="EMBL" id="JAPDDP010000008">
    <property type="protein sequence ID" value="MDA0179944.1"/>
    <property type="molecule type" value="Genomic_DNA"/>
</dbReference>
<dbReference type="AlphaFoldDB" id="A0A9X3S6H8"/>
<evidence type="ECO:0000313" key="2">
    <source>
        <dbReference type="EMBL" id="MDA0179944.1"/>
    </source>
</evidence>
<protein>
    <submittedName>
        <fullName evidence="2">Uncharacterized protein</fullName>
    </submittedName>
</protein>
<keyword evidence="3" id="KW-1185">Reference proteome</keyword>
<feature type="region of interest" description="Disordered" evidence="1">
    <location>
        <begin position="140"/>
        <end position="210"/>
    </location>
</feature>
<feature type="compositionally biased region" description="Basic and acidic residues" evidence="1">
    <location>
        <begin position="151"/>
        <end position="201"/>
    </location>
</feature>
<evidence type="ECO:0000256" key="1">
    <source>
        <dbReference type="SAM" id="MobiDB-lite"/>
    </source>
</evidence>
<reference evidence="2" key="1">
    <citation type="submission" date="2022-10" db="EMBL/GenBank/DDBJ databases">
        <title>The WGS of Solirubrobacter phytolaccae KCTC 29190.</title>
        <authorList>
            <person name="Jiang Z."/>
        </authorList>
    </citation>
    <scope>NUCLEOTIDE SEQUENCE</scope>
    <source>
        <strain evidence="2">KCTC 29190</strain>
    </source>
</reference>